<gene>
    <name evidence="15 20" type="primary">pheT</name>
    <name evidence="20" type="ORF">NBH00_13085</name>
</gene>
<feature type="binding site" evidence="15">
    <location>
        <position position="462"/>
    </location>
    <ligand>
        <name>Mg(2+)</name>
        <dbReference type="ChEBI" id="CHEBI:18420"/>
        <note>shared with alpha subunit</note>
    </ligand>
</feature>
<keyword evidence="12 15" id="KW-0648">Protein biosynthesis</keyword>
<evidence type="ECO:0000313" key="20">
    <source>
        <dbReference type="EMBL" id="UTI62296.1"/>
    </source>
</evidence>
<dbReference type="CDD" id="cd00769">
    <property type="entry name" value="PheRS_beta_core"/>
    <property type="match status" value="1"/>
</dbReference>
<dbReference type="InterPro" id="IPR033714">
    <property type="entry name" value="tRNA_bind_bactPheRS"/>
</dbReference>
<dbReference type="RefSeq" id="WP_254569034.1">
    <property type="nucleotide sequence ID" value="NZ_CP098502.1"/>
</dbReference>
<dbReference type="InterPro" id="IPR041616">
    <property type="entry name" value="PheRS_beta_core"/>
</dbReference>
<keyword evidence="8 15" id="KW-0547">Nucleotide-binding</keyword>
<keyword evidence="21" id="KW-1185">Reference proteome</keyword>
<evidence type="ECO:0000256" key="6">
    <source>
        <dbReference type="ARBA" id="ARBA00022598"/>
    </source>
</evidence>
<feature type="binding site" evidence="15">
    <location>
        <position position="468"/>
    </location>
    <ligand>
        <name>Mg(2+)</name>
        <dbReference type="ChEBI" id="CHEBI:18420"/>
        <note>shared with alpha subunit</note>
    </ligand>
</feature>
<evidence type="ECO:0000256" key="12">
    <source>
        <dbReference type="ARBA" id="ARBA00022917"/>
    </source>
</evidence>
<evidence type="ECO:0000256" key="2">
    <source>
        <dbReference type="ARBA" id="ARBA00008653"/>
    </source>
</evidence>
<dbReference type="Gene3D" id="3.30.930.10">
    <property type="entry name" value="Bira Bifunctional Protein, Domain 2"/>
    <property type="match status" value="1"/>
</dbReference>
<comment type="catalytic activity">
    <reaction evidence="14 15">
        <text>tRNA(Phe) + L-phenylalanine + ATP = L-phenylalanyl-tRNA(Phe) + AMP + diphosphate + H(+)</text>
        <dbReference type="Rhea" id="RHEA:19413"/>
        <dbReference type="Rhea" id="RHEA-COMP:9668"/>
        <dbReference type="Rhea" id="RHEA-COMP:9699"/>
        <dbReference type="ChEBI" id="CHEBI:15378"/>
        <dbReference type="ChEBI" id="CHEBI:30616"/>
        <dbReference type="ChEBI" id="CHEBI:33019"/>
        <dbReference type="ChEBI" id="CHEBI:58095"/>
        <dbReference type="ChEBI" id="CHEBI:78442"/>
        <dbReference type="ChEBI" id="CHEBI:78531"/>
        <dbReference type="ChEBI" id="CHEBI:456215"/>
        <dbReference type="EC" id="6.1.1.20"/>
    </reaction>
</comment>
<dbReference type="InterPro" id="IPR012340">
    <property type="entry name" value="NA-bd_OB-fold"/>
</dbReference>
<dbReference type="PROSITE" id="PS51447">
    <property type="entry name" value="FDX_ACB"/>
    <property type="match status" value="1"/>
</dbReference>
<evidence type="ECO:0000256" key="15">
    <source>
        <dbReference type="HAMAP-Rule" id="MF_00283"/>
    </source>
</evidence>
<dbReference type="SMART" id="SM00873">
    <property type="entry name" value="B3_4"/>
    <property type="match status" value="1"/>
</dbReference>
<evidence type="ECO:0000259" key="19">
    <source>
        <dbReference type="PROSITE" id="PS51483"/>
    </source>
</evidence>
<dbReference type="SUPFAM" id="SSF54991">
    <property type="entry name" value="Anticodon-binding domain of PheRS"/>
    <property type="match status" value="1"/>
</dbReference>
<comment type="similarity">
    <text evidence="2 15">Belongs to the phenylalanyl-tRNA synthetase beta subunit family. Type 1 subfamily.</text>
</comment>
<dbReference type="Gene3D" id="3.30.56.10">
    <property type="match status" value="2"/>
</dbReference>
<dbReference type="InterPro" id="IPR005146">
    <property type="entry name" value="B3/B4_tRNA-bd"/>
</dbReference>
<dbReference type="Pfam" id="PF01588">
    <property type="entry name" value="tRNA_bind"/>
    <property type="match status" value="1"/>
</dbReference>
<dbReference type="Pfam" id="PF17759">
    <property type="entry name" value="tRNA_synthFbeta"/>
    <property type="match status" value="1"/>
</dbReference>
<dbReference type="InterPro" id="IPR045864">
    <property type="entry name" value="aa-tRNA-synth_II/BPL/LPL"/>
</dbReference>
<dbReference type="SUPFAM" id="SSF50249">
    <property type="entry name" value="Nucleic acid-binding proteins"/>
    <property type="match status" value="1"/>
</dbReference>
<dbReference type="Gene3D" id="3.50.40.10">
    <property type="entry name" value="Phenylalanyl-trna Synthetase, Chain B, domain 3"/>
    <property type="match status" value="1"/>
</dbReference>
<dbReference type="CDD" id="cd02796">
    <property type="entry name" value="tRNA_bind_bactPheRS"/>
    <property type="match status" value="1"/>
</dbReference>
<dbReference type="Gene3D" id="2.40.50.140">
    <property type="entry name" value="Nucleic acid-binding proteins"/>
    <property type="match status" value="1"/>
</dbReference>
<keyword evidence="7 15" id="KW-0479">Metal-binding</keyword>
<evidence type="ECO:0000256" key="5">
    <source>
        <dbReference type="ARBA" id="ARBA00022555"/>
    </source>
</evidence>
<dbReference type="PANTHER" id="PTHR10947">
    <property type="entry name" value="PHENYLALANYL-TRNA SYNTHETASE BETA CHAIN AND LEUCINE-RICH REPEAT-CONTAINING PROTEIN 47"/>
    <property type="match status" value="1"/>
</dbReference>
<dbReference type="HAMAP" id="MF_00283">
    <property type="entry name" value="Phe_tRNA_synth_beta1"/>
    <property type="match status" value="1"/>
</dbReference>
<evidence type="ECO:0000256" key="8">
    <source>
        <dbReference type="ARBA" id="ARBA00022741"/>
    </source>
</evidence>
<dbReference type="InterPro" id="IPR004532">
    <property type="entry name" value="Phe-tRNA-ligase_IIc_bsu_bact"/>
</dbReference>
<comment type="subunit">
    <text evidence="3 15">Tetramer of two alpha and two beta subunits.</text>
</comment>
<dbReference type="Proteomes" id="UP001056035">
    <property type="component" value="Chromosome"/>
</dbReference>
<reference evidence="20 21" key="1">
    <citation type="submission" date="2022-06" db="EMBL/GenBank/DDBJ databases">
        <title>Paraconexibacter antarcticus.</title>
        <authorList>
            <person name="Kim C.S."/>
        </authorList>
    </citation>
    <scope>NUCLEOTIDE SEQUENCE [LARGE SCALE GENOMIC DNA]</scope>
    <source>
        <strain evidence="20 21">02-257</strain>
    </source>
</reference>
<dbReference type="InterPro" id="IPR002547">
    <property type="entry name" value="tRNA-bd_dom"/>
</dbReference>
<dbReference type="Pfam" id="PF03147">
    <property type="entry name" value="FDX-ACB"/>
    <property type="match status" value="1"/>
</dbReference>
<feature type="domain" description="B5" evidence="19">
    <location>
        <begin position="408"/>
        <end position="484"/>
    </location>
</feature>
<keyword evidence="13 15" id="KW-0030">Aminoacyl-tRNA synthetase</keyword>
<evidence type="ECO:0000256" key="14">
    <source>
        <dbReference type="ARBA" id="ARBA00049255"/>
    </source>
</evidence>
<comment type="subcellular location">
    <subcellularLocation>
        <location evidence="1 15">Cytoplasm</location>
    </subcellularLocation>
</comment>
<dbReference type="GO" id="GO:0004826">
    <property type="term" value="F:phenylalanine-tRNA ligase activity"/>
    <property type="evidence" value="ECO:0007669"/>
    <property type="project" value="UniProtKB-EC"/>
</dbReference>
<dbReference type="Pfam" id="PF03483">
    <property type="entry name" value="B3_4"/>
    <property type="match status" value="1"/>
</dbReference>
<dbReference type="InterPro" id="IPR009061">
    <property type="entry name" value="DNA-bd_dom_put_sf"/>
</dbReference>
<dbReference type="EMBL" id="CP098502">
    <property type="protein sequence ID" value="UTI62296.1"/>
    <property type="molecule type" value="Genomic_DNA"/>
</dbReference>
<dbReference type="InterPro" id="IPR005147">
    <property type="entry name" value="tRNA_synthase_B5-dom"/>
</dbReference>
<dbReference type="InterPro" id="IPR045060">
    <property type="entry name" value="Phe-tRNA-ligase_IIc_bsu"/>
</dbReference>
<dbReference type="InterPro" id="IPR020825">
    <property type="entry name" value="Phe-tRNA_synthase-like_B3/B4"/>
</dbReference>
<keyword evidence="10 15" id="KW-0460">Magnesium</keyword>
<accession>A0ABY5DN87</accession>
<dbReference type="PROSITE" id="PS50886">
    <property type="entry name" value="TRBD"/>
    <property type="match status" value="1"/>
</dbReference>
<dbReference type="NCBIfam" id="TIGR00472">
    <property type="entry name" value="pheT_bact"/>
    <property type="match status" value="1"/>
</dbReference>
<evidence type="ECO:0000259" key="18">
    <source>
        <dbReference type="PROSITE" id="PS51447"/>
    </source>
</evidence>
<dbReference type="SUPFAM" id="SSF56037">
    <property type="entry name" value="PheT/TilS domain"/>
    <property type="match status" value="1"/>
</dbReference>
<dbReference type="PROSITE" id="PS51483">
    <property type="entry name" value="B5"/>
    <property type="match status" value="1"/>
</dbReference>
<proteinExistence type="inferred from homology"/>
<evidence type="ECO:0000256" key="11">
    <source>
        <dbReference type="ARBA" id="ARBA00022884"/>
    </source>
</evidence>
<evidence type="ECO:0000259" key="17">
    <source>
        <dbReference type="PROSITE" id="PS50886"/>
    </source>
</evidence>
<dbReference type="Pfam" id="PF03484">
    <property type="entry name" value="B5"/>
    <property type="match status" value="1"/>
</dbReference>
<organism evidence="20 21">
    <name type="scientific">Paraconexibacter antarcticus</name>
    <dbReference type="NCBI Taxonomy" id="2949664"/>
    <lineage>
        <taxon>Bacteria</taxon>
        <taxon>Bacillati</taxon>
        <taxon>Actinomycetota</taxon>
        <taxon>Thermoleophilia</taxon>
        <taxon>Solirubrobacterales</taxon>
        <taxon>Paraconexibacteraceae</taxon>
        <taxon>Paraconexibacter</taxon>
    </lineage>
</organism>
<dbReference type="InterPro" id="IPR005121">
    <property type="entry name" value="Fdx_antiC-bd"/>
</dbReference>
<dbReference type="Gene3D" id="3.30.70.380">
    <property type="entry name" value="Ferrodoxin-fold anticodon-binding domain"/>
    <property type="match status" value="1"/>
</dbReference>
<evidence type="ECO:0000256" key="4">
    <source>
        <dbReference type="ARBA" id="ARBA00022490"/>
    </source>
</evidence>
<evidence type="ECO:0000256" key="13">
    <source>
        <dbReference type="ARBA" id="ARBA00023146"/>
    </source>
</evidence>
<feature type="domain" description="TRNA-binding" evidence="17">
    <location>
        <begin position="40"/>
        <end position="150"/>
    </location>
</feature>
<dbReference type="PANTHER" id="PTHR10947:SF0">
    <property type="entry name" value="PHENYLALANINE--TRNA LIGASE BETA SUBUNIT"/>
    <property type="match status" value="1"/>
</dbReference>
<keyword evidence="5 16" id="KW-0820">tRNA-binding</keyword>
<feature type="binding site" evidence="15">
    <location>
        <position position="472"/>
    </location>
    <ligand>
        <name>Mg(2+)</name>
        <dbReference type="ChEBI" id="CHEBI:18420"/>
        <note>shared with alpha subunit</note>
    </ligand>
</feature>
<feature type="binding site" evidence="15">
    <location>
        <position position="471"/>
    </location>
    <ligand>
        <name>Mg(2+)</name>
        <dbReference type="ChEBI" id="CHEBI:18420"/>
        <note>shared with alpha subunit</note>
    </ligand>
</feature>
<evidence type="ECO:0000256" key="7">
    <source>
        <dbReference type="ARBA" id="ARBA00022723"/>
    </source>
</evidence>
<dbReference type="InterPro" id="IPR036690">
    <property type="entry name" value="Fdx_antiC-bd_sf"/>
</dbReference>
<dbReference type="SMART" id="SM00896">
    <property type="entry name" value="FDX-ACB"/>
    <property type="match status" value="1"/>
</dbReference>
<dbReference type="NCBIfam" id="NF045760">
    <property type="entry name" value="YtpR"/>
    <property type="match status" value="1"/>
</dbReference>
<keyword evidence="4 15" id="KW-0963">Cytoplasm</keyword>
<name>A0ABY5DN87_9ACTN</name>
<dbReference type="SUPFAM" id="SSF55681">
    <property type="entry name" value="Class II aaRS and biotin synthetases"/>
    <property type="match status" value="1"/>
</dbReference>
<keyword evidence="11 16" id="KW-0694">RNA-binding</keyword>
<protein>
    <recommendedName>
        <fullName evidence="15">Phenylalanine--tRNA ligase beta subunit</fullName>
        <ecNumber evidence="15">6.1.1.20</ecNumber>
    </recommendedName>
    <alternativeName>
        <fullName evidence="15">Phenylalanyl-tRNA synthetase beta subunit</fullName>
        <shortName evidence="15">PheRS</shortName>
    </alternativeName>
</protein>
<feature type="domain" description="FDX-ACB" evidence="18">
    <location>
        <begin position="719"/>
        <end position="807"/>
    </location>
</feature>
<dbReference type="SMART" id="SM00874">
    <property type="entry name" value="B5"/>
    <property type="match status" value="1"/>
</dbReference>
<evidence type="ECO:0000313" key="21">
    <source>
        <dbReference type="Proteomes" id="UP001056035"/>
    </source>
</evidence>
<evidence type="ECO:0000256" key="10">
    <source>
        <dbReference type="ARBA" id="ARBA00022842"/>
    </source>
</evidence>
<keyword evidence="6 15" id="KW-0436">Ligase</keyword>
<comment type="cofactor">
    <cofactor evidence="15">
        <name>Mg(2+)</name>
        <dbReference type="ChEBI" id="CHEBI:18420"/>
    </cofactor>
    <text evidence="15">Binds 2 magnesium ions per tetramer.</text>
</comment>
<evidence type="ECO:0000256" key="9">
    <source>
        <dbReference type="ARBA" id="ARBA00022840"/>
    </source>
</evidence>
<evidence type="ECO:0000256" key="1">
    <source>
        <dbReference type="ARBA" id="ARBA00004496"/>
    </source>
</evidence>
<evidence type="ECO:0000256" key="3">
    <source>
        <dbReference type="ARBA" id="ARBA00011209"/>
    </source>
</evidence>
<dbReference type="SUPFAM" id="SSF46955">
    <property type="entry name" value="Putative DNA-binding domain"/>
    <property type="match status" value="1"/>
</dbReference>
<keyword evidence="9 15" id="KW-0067">ATP-binding</keyword>
<evidence type="ECO:0000256" key="16">
    <source>
        <dbReference type="PROSITE-ProRule" id="PRU00209"/>
    </source>
</evidence>
<dbReference type="EC" id="6.1.1.20" evidence="15"/>
<sequence>MRLPLSWLHDYTVPDLDPRALATRLAMTGTEVDRIDHHGVDALDRFVVGKVLSAEQHPDADRLRVCMVDVGDGEPSQIVCGAPNVAAGQTVAVSLPGAIMVDGQKLKASKLRGQPSNGMILADAEVGLAAERAGGIMVLDDALAAGTPLGDVLPISDTVLELEITPNRPDCLGVYGVAREAHAATGADLAPPPWATDPHPAGDTIPGVSITVEVPELNPRFTVRAYENVTIGPSPLWLQQRLLAAGQRPRNNVVDITNYVMFLTGQPLHAFDLDRVAGGSLTIRAAGDGEKLTTLDDIERTLDPDVVLIADADGPTSIAGVMGGQRSEVHDGTTRVLMEVANWDGPNMNRTMAKLGLRSEAGARNEKGLAPEQVMEAQAVASQLMVELTGATPLGGTIDVVNWIPPAPELQTIRLRDARVVALLGAPVARETSSRILTALGFGVAEADDGLDVTVPAFRRRDVTREADLIEEVARLNGFDTLPSTVQENRTGFPGRLTPQQRLRRRAEDVLVGRGLHEIAGWSFTQPALLDRLRIPEGHRMRQVVELENPMSEAQSILRPTIVGSLLDVASHNAARGMGDVAIFESGTVYLQDEDPAQPLADEHHALAALVTGAAAPPSWRGGAAPPADFFSAKGLLEAVAGALRVTLSFRPCADWPFLHPGRSAEVLLDSQRVGFVGEVHPSVAAHWDLEARPVGIFAVRLQQLIDAAPEVITYEDLTSYPAVRQDLAVVVPGTVAAADVVACVAKVADEVRVFDVYTGSQVGEGRTSIALHVAFRAKDRTLGEEDVTRLRAKLVKQLALLGGELRG</sequence>